<protein>
    <submittedName>
        <fullName evidence="1">Uncharacterized protein</fullName>
    </submittedName>
</protein>
<dbReference type="InterPro" id="IPR013321">
    <property type="entry name" value="Arc_rbn_hlx_hlx"/>
</dbReference>
<dbReference type="InterPro" id="IPR010985">
    <property type="entry name" value="Ribbon_hlx_hlx"/>
</dbReference>
<sequence>MQFACILHAVMKDMLRHMTKETQKDAQQQTRGTLEKIDVRLPSETKSRLEAIAKREQRSGNKQAVYYIESGVNGIDLEALARKIDRIEAMLTEALRRLDEK</sequence>
<evidence type="ECO:0000313" key="2">
    <source>
        <dbReference type="Proteomes" id="UP000253628"/>
    </source>
</evidence>
<name>A0A366HAS8_9BURK</name>
<keyword evidence="2" id="KW-1185">Reference proteome</keyword>
<dbReference type="GO" id="GO:0006355">
    <property type="term" value="P:regulation of DNA-templated transcription"/>
    <property type="evidence" value="ECO:0007669"/>
    <property type="project" value="InterPro"/>
</dbReference>
<comment type="caution">
    <text evidence="1">The sequence shown here is derived from an EMBL/GenBank/DDBJ whole genome shotgun (WGS) entry which is preliminary data.</text>
</comment>
<gene>
    <name evidence="1" type="ORF">DFR37_105107</name>
</gene>
<dbReference type="SUPFAM" id="SSF47598">
    <property type="entry name" value="Ribbon-helix-helix"/>
    <property type="match status" value="1"/>
</dbReference>
<evidence type="ECO:0000313" key="1">
    <source>
        <dbReference type="EMBL" id="RBP39315.1"/>
    </source>
</evidence>
<dbReference type="EMBL" id="QNRQ01000005">
    <property type="protein sequence ID" value="RBP39315.1"/>
    <property type="molecule type" value="Genomic_DNA"/>
</dbReference>
<dbReference type="AlphaFoldDB" id="A0A366HAS8"/>
<proteinExistence type="predicted"/>
<dbReference type="Proteomes" id="UP000253628">
    <property type="component" value="Unassembled WGS sequence"/>
</dbReference>
<accession>A0A366HAS8</accession>
<reference evidence="1 2" key="1">
    <citation type="submission" date="2018-06" db="EMBL/GenBank/DDBJ databases">
        <title>Genomic Encyclopedia of Type Strains, Phase IV (KMG-IV): sequencing the most valuable type-strain genomes for metagenomic binning, comparative biology and taxonomic classification.</title>
        <authorList>
            <person name="Goeker M."/>
        </authorList>
    </citation>
    <scope>NUCLEOTIDE SEQUENCE [LARGE SCALE GENOMIC DNA]</scope>
    <source>
        <strain evidence="1 2">DSM 25520</strain>
    </source>
</reference>
<dbReference type="Gene3D" id="1.10.1220.10">
    <property type="entry name" value="Met repressor-like"/>
    <property type="match status" value="1"/>
</dbReference>
<organism evidence="1 2">
    <name type="scientific">Eoetvoesiella caeni</name>
    <dbReference type="NCBI Taxonomy" id="645616"/>
    <lineage>
        <taxon>Bacteria</taxon>
        <taxon>Pseudomonadati</taxon>
        <taxon>Pseudomonadota</taxon>
        <taxon>Betaproteobacteria</taxon>
        <taxon>Burkholderiales</taxon>
        <taxon>Alcaligenaceae</taxon>
        <taxon>Eoetvoesiella</taxon>
    </lineage>
</organism>